<reference evidence="5" key="2">
    <citation type="journal article" date="2019" name="Int. J. Syst. Evol. Microbiol.">
        <title>The Global Catalogue of Microorganisms (GCM) 10K type strain sequencing project: providing services to taxonomists for standard genome sequencing and annotation.</title>
        <authorList>
            <consortium name="The Broad Institute Genomics Platform"/>
            <consortium name="The Broad Institute Genome Sequencing Center for Infectious Disease"/>
            <person name="Wu L."/>
            <person name="Ma J."/>
        </authorList>
    </citation>
    <scope>NUCLEOTIDE SEQUENCE [LARGE SCALE GENOMIC DNA]</scope>
    <source>
        <strain evidence="5">NBRC 107715</strain>
    </source>
</reference>
<sequence length="105" mass="11031">MRREHRAGRVVAGPVGDEARESVSMLNFLLGTVAGGLIACIATIAAARHPDVQARLGLTAPPSTAMTAAAITRPEVPCRPQGAPAQTVGDPEMLFSKRRFWSVAP</sequence>
<name>A0A512JDJ9_9HYPH</name>
<dbReference type="EMBL" id="BSPK01000019">
    <property type="protein sequence ID" value="GLS63212.1"/>
    <property type="molecule type" value="Genomic_DNA"/>
</dbReference>
<proteinExistence type="predicted"/>
<keyword evidence="1" id="KW-0812">Transmembrane</keyword>
<evidence type="ECO:0000313" key="5">
    <source>
        <dbReference type="Proteomes" id="UP001156856"/>
    </source>
</evidence>
<comment type="caution">
    <text evidence="2">The sequence shown here is derived from an EMBL/GenBank/DDBJ whole genome shotgun (WGS) entry which is preliminary data.</text>
</comment>
<protein>
    <submittedName>
        <fullName evidence="2">Uncharacterized protein</fullName>
    </submittedName>
</protein>
<dbReference type="Proteomes" id="UP000321960">
    <property type="component" value="Unassembled WGS sequence"/>
</dbReference>
<dbReference type="Proteomes" id="UP001156856">
    <property type="component" value="Unassembled WGS sequence"/>
</dbReference>
<keyword evidence="5" id="KW-1185">Reference proteome</keyword>
<reference evidence="3" key="1">
    <citation type="journal article" date="2014" name="Int. J. Syst. Evol. Microbiol.">
        <title>Complete genome of a new Firmicutes species belonging to the dominant human colonic microbiota ('Ruminococcus bicirculans') reveals two chromosomes and a selective capacity to utilize plant glucans.</title>
        <authorList>
            <consortium name="NISC Comparative Sequencing Program"/>
            <person name="Wegmann U."/>
            <person name="Louis P."/>
            <person name="Goesmann A."/>
            <person name="Henrissat B."/>
            <person name="Duncan S.H."/>
            <person name="Flint H.J."/>
        </authorList>
    </citation>
    <scope>NUCLEOTIDE SEQUENCE</scope>
    <source>
        <strain evidence="3">NBRC 107715</strain>
    </source>
</reference>
<dbReference type="AlphaFoldDB" id="A0A512JDJ9"/>
<accession>A0A512JDJ9</accession>
<gene>
    <name evidence="3" type="ORF">GCM10007888_15930</name>
    <name evidence="2" type="ORF">MOX02_60640</name>
</gene>
<reference evidence="2 4" key="3">
    <citation type="submission" date="2019-07" db="EMBL/GenBank/DDBJ databases">
        <title>Whole genome shotgun sequence of Methylobacterium oxalidis NBRC 107715.</title>
        <authorList>
            <person name="Hosoyama A."/>
            <person name="Uohara A."/>
            <person name="Ohji S."/>
            <person name="Ichikawa N."/>
        </authorList>
    </citation>
    <scope>NUCLEOTIDE SEQUENCE [LARGE SCALE GENOMIC DNA]</scope>
    <source>
        <strain evidence="2 4">NBRC 107715</strain>
    </source>
</reference>
<organism evidence="2 4">
    <name type="scientific">Methylobacterium oxalidis</name>
    <dbReference type="NCBI Taxonomy" id="944322"/>
    <lineage>
        <taxon>Bacteria</taxon>
        <taxon>Pseudomonadati</taxon>
        <taxon>Pseudomonadota</taxon>
        <taxon>Alphaproteobacteria</taxon>
        <taxon>Hyphomicrobiales</taxon>
        <taxon>Methylobacteriaceae</taxon>
        <taxon>Methylobacterium</taxon>
    </lineage>
</organism>
<evidence type="ECO:0000313" key="3">
    <source>
        <dbReference type="EMBL" id="GLS63212.1"/>
    </source>
</evidence>
<keyword evidence="1" id="KW-0472">Membrane</keyword>
<keyword evidence="1" id="KW-1133">Transmembrane helix</keyword>
<dbReference type="EMBL" id="BJZU01000237">
    <property type="protein sequence ID" value="GEP08026.1"/>
    <property type="molecule type" value="Genomic_DNA"/>
</dbReference>
<evidence type="ECO:0000313" key="4">
    <source>
        <dbReference type="Proteomes" id="UP000321960"/>
    </source>
</evidence>
<evidence type="ECO:0000313" key="2">
    <source>
        <dbReference type="EMBL" id="GEP08026.1"/>
    </source>
</evidence>
<reference evidence="3" key="4">
    <citation type="submission" date="2023-01" db="EMBL/GenBank/DDBJ databases">
        <title>Draft genome sequence of Methylobacterium oxalidis strain NBRC 107715.</title>
        <authorList>
            <person name="Sun Q."/>
            <person name="Mori K."/>
        </authorList>
    </citation>
    <scope>NUCLEOTIDE SEQUENCE</scope>
    <source>
        <strain evidence="3">NBRC 107715</strain>
    </source>
</reference>
<feature type="transmembrane region" description="Helical" evidence="1">
    <location>
        <begin position="25"/>
        <end position="47"/>
    </location>
</feature>
<evidence type="ECO:0000256" key="1">
    <source>
        <dbReference type="SAM" id="Phobius"/>
    </source>
</evidence>